<name>A0A9X1K068_9FLAO</name>
<dbReference type="Proteomes" id="UP001138686">
    <property type="component" value="Unassembled WGS sequence"/>
</dbReference>
<organism evidence="3 4">
    <name type="scientific">Halomarinibacterium sedimenti</name>
    <dbReference type="NCBI Taxonomy" id="2857106"/>
    <lineage>
        <taxon>Bacteria</taxon>
        <taxon>Pseudomonadati</taxon>
        <taxon>Bacteroidota</taxon>
        <taxon>Flavobacteriia</taxon>
        <taxon>Flavobacteriales</taxon>
        <taxon>Flavobacteriaceae</taxon>
        <taxon>Halomarinibacterium</taxon>
    </lineage>
</organism>
<evidence type="ECO:0000259" key="2">
    <source>
        <dbReference type="SMART" id="SM00867"/>
    </source>
</evidence>
<keyword evidence="1" id="KW-0732">Signal</keyword>
<sequence>MKMKYIIVCLSFVFTTLVVAQEKYSTKNGTIVFEASVPSFEEVKAKNENVSAILNAETGDFASLVLINGFRFKVALMEEHFNENYMESSKFPKAIVKGKLKDFSASKLTEGTLNYTLEGTITIHGVTKPFETSISISKKGDSLLVESQFVLNPTDFNIEIPKIVSNKIAEEVHVSAKYSLLR</sequence>
<accession>A0A9X1K068</accession>
<dbReference type="PANTHER" id="PTHR34406:SF1">
    <property type="entry name" value="PROTEIN YCEI"/>
    <property type="match status" value="1"/>
</dbReference>
<feature type="chain" id="PRO_5040831751" evidence="1">
    <location>
        <begin position="21"/>
        <end position="182"/>
    </location>
</feature>
<evidence type="ECO:0000313" key="3">
    <source>
        <dbReference type="EMBL" id="MBW2938116.1"/>
    </source>
</evidence>
<dbReference type="InterPro" id="IPR007372">
    <property type="entry name" value="Lipid/polyisoprenoid-bd_YceI"/>
</dbReference>
<keyword evidence="4" id="KW-1185">Reference proteome</keyword>
<reference evidence="3" key="1">
    <citation type="submission" date="2021-07" db="EMBL/GenBank/DDBJ databases">
        <title>Aureisphaera sp. CAU 1614 isolated from sea sediment.</title>
        <authorList>
            <person name="Kim W."/>
        </authorList>
    </citation>
    <scope>NUCLEOTIDE SEQUENCE</scope>
    <source>
        <strain evidence="3">CAU 1614</strain>
    </source>
</reference>
<feature type="signal peptide" evidence="1">
    <location>
        <begin position="1"/>
        <end position="20"/>
    </location>
</feature>
<dbReference type="Pfam" id="PF04264">
    <property type="entry name" value="YceI"/>
    <property type="match status" value="1"/>
</dbReference>
<evidence type="ECO:0000313" key="4">
    <source>
        <dbReference type="Proteomes" id="UP001138686"/>
    </source>
</evidence>
<proteinExistence type="predicted"/>
<dbReference type="PANTHER" id="PTHR34406">
    <property type="entry name" value="PROTEIN YCEI"/>
    <property type="match status" value="1"/>
</dbReference>
<evidence type="ECO:0000256" key="1">
    <source>
        <dbReference type="SAM" id="SignalP"/>
    </source>
</evidence>
<feature type="domain" description="Lipid/polyisoprenoid-binding YceI-like" evidence="2">
    <location>
        <begin position="23"/>
        <end position="177"/>
    </location>
</feature>
<gene>
    <name evidence="3" type="ORF">KXJ69_08355</name>
</gene>
<comment type="caution">
    <text evidence="3">The sequence shown here is derived from an EMBL/GenBank/DDBJ whole genome shotgun (WGS) entry which is preliminary data.</text>
</comment>
<protein>
    <submittedName>
        <fullName evidence="3">YceI family protein</fullName>
    </submittedName>
</protein>
<dbReference type="SMART" id="SM00867">
    <property type="entry name" value="YceI"/>
    <property type="match status" value="1"/>
</dbReference>
<dbReference type="AlphaFoldDB" id="A0A9X1K068"/>
<dbReference type="EMBL" id="JAHWDP010000003">
    <property type="protein sequence ID" value="MBW2938116.1"/>
    <property type="molecule type" value="Genomic_DNA"/>
</dbReference>